<dbReference type="Proteomes" id="UP001418796">
    <property type="component" value="Unassembled WGS sequence"/>
</dbReference>
<keyword evidence="5" id="KW-0479">Metal-binding</keyword>
<protein>
    <submittedName>
        <fullName evidence="13">CCA tRNA nucleotidyltransferase</fullName>
        <ecNumber evidence="13">2.7.7.72</ecNumber>
    </submittedName>
</protein>
<keyword evidence="14" id="KW-1185">Reference proteome</keyword>
<evidence type="ECO:0000256" key="3">
    <source>
        <dbReference type="ARBA" id="ARBA00022694"/>
    </source>
</evidence>
<keyword evidence="6" id="KW-0547">Nucleotide-binding</keyword>
<dbReference type="PANTHER" id="PTHR46173:SF1">
    <property type="entry name" value="CCA TRNA NUCLEOTIDYLTRANSFERASE 1, MITOCHONDRIAL"/>
    <property type="match status" value="1"/>
</dbReference>
<dbReference type="Gene3D" id="1.10.246.80">
    <property type="match status" value="1"/>
</dbReference>
<dbReference type="RefSeq" id="WP_343130384.1">
    <property type="nucleotide sequence ID" value="NZ_JBCITK010000001.1"/>
</dbReference>
<accession>A0ABU9VIG6</accession>
<gene>
    <name evidence="13" type="ORF">MKY91_09965</name>
</gene>
<evidence type="ECO:0000256" key="5">
    <source>
        <dbReference type="ARBA" id="ARBA00022723"/>
    </source>
</evidence>
<dbReference type="GO" id="GO:0004810">
    <property type="term" value="F:CCA tRNA nucleotidyltransferase activity"/>
    <property type="evidence" value="ECO:0007669"/>
    <property type="project" value="UniProtKB-EC"/>
</dbReference>
<dbReference type="InterPro" id="IPR032828">
    <property type="entry name" value="PolyA_RNA-bd"/>
</dbReference>
<evidence type="ECO:0000256" key="4">
    <source>
        <dbReference type="ARBA" id="ARBA00022695"/>
    </source>
</evidence>
<dbReference type="Gene3D" id="1.10.110.30">
    <property type="match status" value="1"/>
</dbReference>
<proteinExistence type="inferred from homology"/>
<evidence type="ECO:0000256" key="7">
    <source>
        <dbReference type="ARBA" id="ARBA00022842"/>
    </source>
</evidence>
<comment type="cofactor">
    <cofactor evidence="1">
        <name>Mg(2+)</name>
        <dbReference type="ChEBI" id="CHEBI:18420"/>
    </cofactor>
</comment>
<evidence type="ECO:0000256" key="9">
    <source>
        <dbReference type="RuleBase" id="RU003953"/>
    </source>
</evidence>
<dbReference type="Pfam" id="PF13735">
    <property type="entry name" value="tRNA_NucTran2_2"/>
    <property type="match status" value="1"/>
</dbReference>
<dbReference type="EC" id="2.7.7.72" evidence="13"/>
<evidence type="ECO:0000259" key="12">
    <source>
        <dbReference type="Pfam" id="PF13735"/>
    </source>
</evidence>
<comment type="caution">
    <text evidence="13">The sequence shown here is derived from an EMBL/GenBank/DDBJ whole genome shotgun (WGS) entry which is preliminary data.</text>
</comment>
<evidence type="ECO:0000256" key="1">
    <source>
        <dbReference type="ARBA" id="ARBA00001946"/>
    </source>
</evidence>
<dbReference type="SUPFAM" id="SSF81891">
    <property type="entry name" value="Poly A polymerase C-terminal region-like"/>
    <property type="match status" value="1"/>
</dbReference>
<dbReference type="InterPro" id="IPR043519">
    <property type="entry name" value="NT_sf"/>
</dbReference>
<organism evidence="13 14">
    <name type="scientific">Alkalicoccobacillus gibsonii</name>
    <dbReference type="NCBI Taxonomy" id="79881"/>
    <lineage>
        <taxon>Bacteria</taxon>
        <taxon>Bacillati</taxon>
        <taxon>Bacillota</taxon>
        <taxon>Bacilli</taxon>
        <taxon>Bacillales</taxon>
        <taxon>Bacillaceae</taxon>
        <taxon>Alkalicoccobacillus</taxon>
    </lineage>
</organism>
<feature type="domain" description="tRNA nucleotidyltransferase/poly(A) polymerase RNA and SrmB- binding" evidence="11">
    <location>
        <begin position="154"/>
        <end position="212"/>
    </location>
</feature>
<keyword evidence="3" id="KW-0819">tRNA processing</keyword>
<dbReference type="InterPro" id="IPR050264">
    <property type="entry name" value="Bact_CCA-adding_enz_type3_sf"/>
</dbReference>
<comment type="similarity">
    <text evidence="9">Belongs to the tRNA nucleotidyltransferase/poly(A) polymerase family.</text>
</comment>
<evidence type="ECO:0000256" key="8">
    <source>
        <dbReference type="ARBA" id="ARBA00022884"/>
    </source>
</evidence>
<keyword evidence="2 9" id="KW-0808">Transferase</keyword>
<evidence type="ECO:0000313" key="14">
    <source>
        <dbReference type="Proteomes" id="UP001418796"/>
    </source>
</evidence>
<dbReference type="Pfam" id="PF01743">
    <property type="entry name" value="PolyA_pol"/>
    <property type="match status" value="1"/>
</dbReference>
<dbReference type="SUPFAM" id="SSF81301">
    <property type="entry name" value="Nucleotidyltransferase"/>
    <property type="match status" value="1"/>
</dbReference>
<dbReference type="Gene3D" id="3.30.460.10">
    <property type="entry name" value="Beta Polymerase, domain 2"/>
    <property type="match status" value="1"/>
</dbReference>
<keyword evidence="4 13" id="KW-0548">Nucleotidyltransferase</keyword>
<evidence type="ECO:0000259" key="10">
    <source>
        <dbReference type="Pfam" id="PF01743"/>
    </source>
</evidence>
<dbReference type="Pfam" id="PF12627">
    <property type="entry name" value="PolyA_pol_RNAbd"/>
    <property type="match status" value="1"/>
</dbReference>
<keyword evidence="7" id="KW-0460">Magnesium</keyword>
<dbReference type="InterPro" id="IPR002646">
    <property type="entry name" value="PolA_pol_head_dom"/>
</dbReference>
<evidence type="ECO:0000256" key="6">
    <source>
        <dbReference type="ARBA" id="ARBA00022741"/>
    </source>
</evidence>
<keyword evidence="8 9" id="KW-0694">RNA-binding</keyword>
<sequence>MNPLAKQAAAQVMNQLLEHGYRAHMVGGAVRDRLLQREVSDIDVTTSAKPAEICGLFKRTHQMNTEHQTVLVRIGEMHIEVTTERGLSLAEDLASRDFTINSMAQTLEGEIIDPYNGQEDLTQKIIRSFSPEDRMDEDPLRMLRAIRFCSELSFLIDRTLLEVIKQKAPSIQHVAGERIVTEWDKLLSGSNIQQAFHYLNETELYSYLPGLHMSIDEIERLKSIPKLQDLDSVNRWVLYFLWIKKPSHSAAQGLPLSNETKTQIKSRLTLFEYREQHPLTDWVLFQSGLSVVRDVEQLRRFFQMTTMNDQLLQEKWESLPIHSSKELKISGRDLMENRKIPSGPWIKEELEWLLRLVISRSITHSKETLLDAIERRRNDEK</sequence>
<evidence type="ECO:0000256" key="2">
    <source>
        <dbReference type="ARBA" id="ARBA00022679"/>
    </source>
</evidence>
<dbReference type="EMBL" id="JBCITK010000001">
    <property type="protein sequence ID" value="MEN0643470.1"/>
    <property type="molecule type" value="Genomic_DNA"/>
</dbReference>
<evidence type="ECO:0000313" key="13">
    <source>
        <dbReference type="EMBL" id="MEN0643470.1"/>
    </source>
</evidence>
<feature type="domain" description="Poly A polymerase head" evidence="10">
    <location>
        <begin position="24"/>
        <end position="127"/>
    </location>
</feature>
<reference evidence="13 14" key="1">
    <citation type="submission" date="2024-03" db="EMBL/GenBank/DDBJ databases">
        <title>Bacilli Hybrid Assemblies.</title>
        <authorList>
            <person name="Kovac J."/>
        </authorList>
    </citation>
    <scope>NUCLEOTIDE SEQUENCE [LARGE SCALE GENOMIC DNA]</scope>
    <source>
        <strain evidence="13 14">FSL R7-0666</strain>
    </source>
</reference>
<dbReference type="CDD" id="cd05398">
    <property type="entry name" value="NT_ClassII-CCAase"/>
    <property type="match status" value="1"/>
</dbReference>
<dbReference type="PANTHER" id="PTHR46173">
    <property type="entry name" value="CCA TRNA NUCLEOTIDYLTRANSFERASE 1, MITOCHONDRIAL"/>
    <property type="match status" value="1"/>
</dbReference>
<dbReference type="Gene3D" id="1.20.58.560">
    <property type="match status" value="1"/>
</dbReference>
<name>A0ABU9VIG6_9BACI</name>
<dbReference type="NCBIfam" id="NF009814">
    <property type="entry name" value="PRK13299.1"/>
    <property type="match status" value="1"/>
</dbReference>
<evidence type="ECO:0000259" key="11">
    <source>
        <dbReference type="Pfam" id="PF12627"/>
    </source>
</evidence>
<dbReference type="InterPro" id="IPR032810">
    <property type="entry name" value="CCA-adding_enz_C"/>
</dbReference>
<feature type="domain" description="CCA-adding enzyme C-terminal" evidence="12">
    <location>
        <begin position="236"/>
        <end position="372"/>
    </location>
</feature>